<proteinExistence type="predicted"/>
<dbReference type="EMBL" id="JANBQF010000518">
    <property type="protein sequence ID" value="KAJ2000538.1"/>
    <property type="molecule type" value="Genomic_DNA"/>
</dbReference>
<comment type="caution">
    <text evidence="3">The sequence shown here is derived from an EMBL/GenBank/DDBJ whole genome shotgun (WGS) entry which is preliminary data.</text>
</comment>
<gene>
    <name evidence="3" type="primary">SWC4</name>
    <name evidence="3" type="ORF">H4R26_004572</name>
</gene>
<evidence type="ECO:0000256" key="2">
    <source>
        <dbReference type="SAM" id="MobiDB-lite"/>
    </source>
</evidence>
<evidence type="ECO:0000313" key="3">
    <source>
        <dbReference type="EMBL" id="KAJ2000538.1"/>
    </source>
</evidence>
<dbReference type="PANTHER" id="PTHR12855:SF10">
    <property type="entry name" value="DNA METHYLTRANSFERASE 1-ASSOCIATED PROTEIN 1"/>
    <property type="match status" value="1"/>
</dbReference>
<protein>
    <submittedName>
        <fullName evidence="3">Swr complex subunit</fullName>
    </submittedName>
</protein>
<keyword evidence="4" id="KW-1185">Reference proteome</keyword>
<dbReference type="GO" id="GO:0003714">
    <property type="term" value="F:transcription corepressor activity"/>
    <property type="evidence" value="ECO:0007669"/>
    <property type="project" value="TreeGrafter"/>
</dbReference>
<dbReference type="InterPro" id="IPR027109">
    <property type="entry name" value="Swc4/Dmap1"/>
</dbReference>
<dbReference type="GO" id="GO:0000122">
    <property type="term" value="P:negative regulation of transcription by RNA polymerase II"/>
    <property type="evidence" value="ECO:0007669"/>
    <property type="project" value="TreeGrafter"/>
</dbReference>
<feature type="compositionally biased region" description="Low complexity" evidence="2">
    <location>
        <begin position="172"/>
        <end position="182"/>
    </location>
</feature>
<dbReference type="AlphaFoldDB" id="A0A9W8EI20"/>
<sequence>MRSSSVGVKHELADEPVQFGPVSFATEDHFVSAAVVQVETPDIGSITVAQRDTKLGPGVFLRSDKLHPIPKSKLDSVKQFMSQLALTSPNTIWPRPVMLTAAVCDRFDSLQSTIIPLLDCKKVADKLETEVQVLRARKRMLANSMGEAKAEQVLSELPPFDASQVVSTRAVSPSLSETPTPTSRHHRKGSNASVSRKKT</sequence>
<feature type="region of interest" description="Disordered" evidence="2">
    <location>
        <begin position="164"/>
        <end position="199"/>
    </location>
</feature>
<keyword evidence="1" id="KW-0175">Coiled coil</keyword>
<feature type="coiled-coil region" evidence="1">
    <location>
        <begin position="117"/>
        <end position="144"/>
    </location>
</feature>
<evidence type="ECO:0000313" key="4">
    <source>
        <dbReference type="Proteomes" id="UP001150907"/>
    </source>
</evidence>
<organism evidence="3 4">
    <name type="scientific">Coemansia thaxteri</name>
    <dbReference type="NCBI Taxonomy" id="2663907"/>
    <lineage>
        <taxon>Eukaryota</taxon>
        <taxon>Fungi</taxon>
        <taxon>Fungi incertae sedis</taxon>
        <taxon>Zoopagomycota</taxon>
        <taxon>Kickxellomycotina</taxon>
        <taxon>Kickxellomycetes</taxon>
        <taxon>Kickxellales</taxon>
        <taxon>Kickxellaceae</taxon>
        <taxon>Coemansia</taxon>
    </lineage>
</organism>
<evidence type="ECO:0000256" key="1">
    <source>
        <dbReference type="SAM" id="Coils"/>
    </source>
</evidence>
<dbReference type="OrthoDB" id="19740at2759"/>
<dbReference type="GO" id="GO:0000812">
    <property type="term" value="C:Swr1 complex"/>
    <property type="evidence" value="ECO:0007669"/>
    <property type="project" value="TreeGrafter"/>
</dbReference>
<dbReference type="Proteomes" id="UP001150907">
    <property type="component" value="Unassembled WGS sequence"/>
</dbReference>
<name>A0A9W8EI20_9FUNG</name>
<dbReference type="PANTHER" id="PTHR12855">
    <property type="entry name" value="DNA METHYLTRANSFERASE 1-ASSOCIATED PROTEIN 1 FAMILY MEMBER"/>
    <property type="match status" value="1"/>
</dbReference>
<accession>A0A9W8EI20</accession>
<dbReference type="GO" id="GO:0006338">
    <property type="term" value="P:chromatin remodeling"/>
    <property type="evidence" value="ECO:0007669"/>
    <property type="project" value="InterPro"/>
</dbReference>
<dbReference type="GO" id="GO:0035267">
    <property type="term" value="C:NuA4 histone acetyltransferase complex"/>
    <property type="evidence" value="ECO:0007669"/>
    <property type="project" value="InterPro"/>
</dbReference>
<dbReference type="GO" id="GO:0006281">
    <property type="term" value="P:DNA repair"/>
    <property type="evidence" value="ECO:0007669"/>
    <property type="project" value="InterPro"/>
</dbReference>
<reference evidence="3" key="1">
    <citation type="submission" date="2022-07" db="EMBL/GenBank/DDBJ databases">
        <title>Phylogenomic reconstructions and comparative analyses of Kickxellomycotina fungi.</title>
        <authorList>
            <person name="Reynolds N.K."/>
            <person name="Stajich J.E."/>
            <person name="Barry K."/>
            <person name="Grigoriev I.V."/>
            <person name="Crous P."/>
            <person name="Smith M.E."/>
        </authorList>
    </citation>
    <scope>NUCLEOTIDE SEQUENCE</scope>
    <source>
        <strain evidence="3">IMI 214461</strain>
    </source>
</reference>
<feature type="compositionally biased region" description="Basic residues" evidence="2">
    <location>
        <begin position="183"/>
        <end position="199"/>
    </location>
</feature>